<evidence type="ECO:0000259" key="5">
    <source>
        <dbReference type="Pfam" id="PF00639"/>
    </source>
</evidence>
<feature type="domain" description="PpiC" evidence="5">
    <location>
        <begin position="107"/>
        <end position="200"/>
    </location>
</feature>
<organism evidence="6 7">
    <name type="scientific">Thiohalomonas denitrificans</name>
    <dbReference type="NCBI Taxonomy" id="415747"/>
    <lineage>
        <taxon>Bacteria</taxon>
        <taxon>Pseudomonadati</taxon>
        <taxon>Pseudomonadota</taxon>
        <taxon>Gammaproteobacteria</taxon>
        <taxon>Thiohalomonadales</taxon>
        <taxon>Thiohalomonadaceae</taxon>
        <taxon>Thiohalomonas</taxon>
    </lineage>
</organism>
<dbReference type="Pfam" id="PF00639">
    <property type="entry name" value="Rotamase"/>
    <property type="match status" value="1"/>
</dbReference>
<dbReference type="PANTHER" id="PTHR47245">
    <property type="entry name" value="PEPTIDYLPROLYL ISOMERASE"/>
    <property type="match status" value="1"/>
</dbReference>
<dbReference type="GO" id="GO:0003755">
    <property type="term" value="F:peptidyl-prolyl cis-trans isomerase activity"/>
    <property type="evidence" value="ECO:0007669"/>
    <property type="project" value="UniProtKB-KW"/>
</dbReference>
<dbReference type="SUPFAM" id="SSF109998">
    <property type="entry name" value="Triger factor/SurA peptide-binding domain-like"/>
    <property type="match status" value="1"/>
</dbReference>
<dbReference type="EMBL" id="FMWD01000012">
    <property type="protein sequence ID" value="SCZ66877.1"/>
    <property type="molecule type" value="Genomic_DNA"/>
</dbReference>
<dbReference type="InterPro" id="IPR000297">
    <property type="entry name" value="PPIase_PpiC"/>
</dbReference>
<accession>A0A1G5QYS8</accession>
<dbReference type="STRING" id="415747.SAMN03097708_03040"/>
<evidence type="ECO:0000313" key="6">
    <source>
        <dbReference type="EMBL" id="SCZ66877.1"/>
    </source>
</evidence>
<keyword evidence="6" id="KW-0413">Isomerase</keyword>
<keyword evidence="4" id="KW-0697">Rotamase</keyword>
<proteinExistence type="inferred from homology"/>
<evidence type="ECO:0000256" key="4">
    <source>
        <dbReference type="ARBA" id="ARBA00023110"/>
    </source>
</evidence>
<protein>
    <recommendedName>
        <fullName evidence="3">peptidylprolyl isomerase</fullName>
        <ecNumber evidence="3">5.2.1.8</ecNumber>
    </recommendedName>
</protein>
<evidence type="ECO:0000256" key="2">
    <source>
        <dbReference type="ARBA" id="ARBA00007656"/>
    </source>
</evidence>
<dbReference type="InterPro" id="IPR046357">
    <property type="entry name" value="PPIase_dom_sf"/>
</dbReference>
<dbReference type="Gene3D" id="3.10.50.40">
    <property type="match status" value="1"/>
</dbReference>
<reference evidence="6 7" key="1">
    <citation type="submission" date="2016-10" db="EMBL/GenBank/DDBJ databases">
        <authorList>
            <person name="de Groot N.N."/>
        </authorList>
    </citation>
    <scope>NUCLEOTIDE SEQUENCE [LARGE SCALE GENOMIC DNA]</scope>
    <source>
        <strain evidence="6 7">HLD2</strain>
    </source>
</reference>
<gene>
    <name evidence="6" type="ORF">SAMN03097708_03040</name>
</gene>
<dbReference type="InterPro" id="IPR050245">
    <property type="entry name" value="PrsA_foldase"/>
</dbReference>
<evidence type="ECO:0000256" key="1">
    <source>
        <dbReference type="ARBA" id="ARBA00000971"/>
    </source>
</evidence>
<dbReference type="PANTHER" id="PTHR47245:SF2">
    <property type="entry name" value="PEPTIDYL-PROLYL CIS-TRANS ISOMERASE HP_0175-RELATED"/>
    <property type="match status" value="1"/>
</dbReference>
<evidence type="ECO:0000313" key="7">
    <source>
        <dbReference type="Proteomes" id="UP000199648"/>
    </source>
</evidence>
<comment type="similarity">
    <text evidence="2">Belongs to the PpiC/parvulin rotamase family.</text>
</comment>
<name>A0A1G5QYS8_9GAMM</name>
<dbReference type="InterPro" id="IPR027304">
    <property type="entry name" value="Trigger_fact/SurA_dom_sf"/>
</dbReference>
<dbReference type="EC" id="5.2.1.8" evidence="3"/>
<comment type="catalytic activity">
    <reaction evidence="1">
        <text>[protein]-peptidylproline (omega=180) = [protein]-peptidylproline (omega=0)</text>
        <dbReference type="Rhea" id="RHEA:16237"/>
        <dbReference type="Rhea" id="RHEA-COMP:10747"/>
        <dbReference type="Rhea" id="RHEA-COMP:10748"/>
        <dbReference type="ChEBI" id="CHEBI:83833"/>
        <dbReference type="ChEBI" id="CHEBI:83834"/>
        <dbReference type="EC" id="5.2.1.8"/>
    </reaction>
</comment>
<evidence type="ECO:0000256" key="3">
    <source>
        <dbReference type="ARBA" id="ARBA00013194"/>
    </source>
</evidence>
<dbReference type="SUPFAM" id="SSF54534">
    <property type="entry name" value="FKBP-like"/>
    <property type="match status" value="1"/>
</dbReference>
<dbReference type="AlphaFoldDB" id="A0A1G5QYS8"/>
<dbReference type="Proteomes" id="UP000199648">
    <property type="component" value="Unassembled WGS sequence"/>
</dbReference>
<keyword evidence="7" id="KW-1185">Reference proteome</keyword>
<sequence>MDIVVNGRTISEAEIHREMQYHPAASAAEAREAASRALGIRELLLDEAARLEIEACPEPGEEDEEARIRSLIEQEVTTPEPDIESCRRYYENNRKQLRSPWLHEVSHIFLPVPEEPVARGQTEQQARDLIAELGGDVHRFADFARRYSACPSRESGGSLGVLGPGQTPPEFERALARFTPGGIAPAPVETRYGYHVVYLQSRQGGHLYSFEEAQPLVADYLRESLFRRALLEYVQSLASRAEIKGVDFECAGESTSMDCGV</sequence>